<reference evidence="2 3" key="1">
    <citation type="journal article" date="2020" name="ISME J.">
        <title>Uncovering the hidden diversity of litter-decomposition mechanisms in mushroom-forming fungi.</title>
        <authorList>
            <person name="Floudas D."/>
            <person name="Bentzer J."/>
            <person name="Ahren D."/>
            <person name="Johansson T."/>
            <person name="Persson P."/>
            <person name="Tunlid A."/>
        </authorList>
    </citation>
    <scope>NUCLEOTIDE SEQUENCE [LARGE SCALE GENOMIC DNA]</scope>
    <source>
        <strain evidence="2 3">CBS 101986</strain>
    </source>
</reference>
<dbReference type="Gene3D" id="1.20.930.20">
    <property type="entry name" value="Adaptor protein Cbl, N-terminal domain"/>
    <property type="match status" value="1"/>
</dbReference>
<name>A0A8H5ERW9_9AGAR</name>
<sequence length="299" mass="32403">MPRNPKDPPTNPYEDPEPGKIGASEGFLQGGAMILGLVQQASKLTGLPYLSDAAGIALKLVQVAQAVKDNKEGFKELADDSAQLVAVFYRSYQGARNQAEWLNSDGIRTAAKDLERCLFSIKKLGEKMKARGLLRRVLCYVIDANTIKKYRQQLSSATTQFQVAAQLDMRDVLVQIEKNQDELLDEVRHLVTPSGAETSISRAIENENRARQRIQIEDVEFSGIALGSGSVVVENGRAPGGSGSGLSTPQRQKNNQRSATPSPSPEKRGGVPIRPDISVRGVQSSGISFGDGDVSVRNR</sequence>
<dbReference type="InterPro" id="IPR036537">
    <property type="entry name" value="Adaptor_Cbl_N_dom_sf"/>
</dbReference>
<dbReference type="Proteomes" id="UP000567179">
    <property type="component" value="Unassembled WGS sequence"/>
</dbReference>
<dbReference type="InterPro" id="IPR059179">
    <property type="entry name" value="MLKL-like_MCAfunc"/>
</dbReference>
<comment type="caution">
    <text evidence="2">The sequence shown here is derived from an EMBL/GenBank/DDBJ whole genome shotgun (WGS) entry which is preliminary data.</text>
</comment>
<feature type="region of interest" description="Disordered" evidence="1">
    <location>
        <begin position="235"/>
        <end position="299"/>
    </location>
</feature>
<evidence type="ECO:0000256" key="1">
    <source>
        <dbReference type="SAM" id="MobiDB-lite"/>
    </source>
</evidence>
<dbReference type="AlphaFoldDB" id="A0A8H5ERW9"/>
<protein>
    <submittedName>
        <fullName evidence="2">Uncharacterized protein</fullName>
    </submittedName>
</protein>
<dbReference type="OrthoDB" id="192148at2759"/>
<feature type="region of interest" description="Disordered" evidence="1">
    <location>
        <begin position="1"/>
        <end position="20"/>
    </location>
</feature>
<gene>
    <name evidence="2" type="ORF">D9619_010513</name>
</gene>
<organism evidence="2 3">
    <name type="scientific">Psilocybe cf. subviscida</name>
    <dbReference type="NCBI Taxonomy" id="2480587"/>
    <lineage>
        <taxon>Eukaryota</taxon>
        <taxon>Fungi</taxon>
        <taxon>Dikarya</taxon>
        <taxon>Basidiomycota</taxon>
        <taxon>Agaricomycotina</taxon>
        <taxon>Agaricomycetes</taxon>
        <taxon>Agaricomycetidae</taxon>
        <taxon>Agaricales</taxon>
        <taxon>Agaricineae</taxon>
        <taxon>Strophariaceae</taxon>
        <taxon>Psilocybe</taxon>
    </lineage>
</organism>
<dbReference type="GO" id="GO:0007166">
    <property type="term" value="P:cell surface receptor signaling pathway"/>
    <property type="evidence" value="ECO:0007669"/>
    <property type="project" value="InterPro"/>
</dbReference>
<dbReference type="CDD" id="cd21037">
    <property type="entry name" value="MLKL_NTD"/>
    <property type="match status" value="1"/>
</dbReference>
<evidence type="ECO:0000313" key="2">
    <source>
        <dbReference type="EMBL" id="KAF5310109.1"/>
    </source>
</evidence>
<dbReference type="EMBL" id="JAACJJ010000058">
    <property type="protein sequence ID" value="KAF5310109.1"/>
    <property type="molecule type" value="Genomic_DNA"/>
</dbReference>
<accession>A0A8H5ERW9</accession>
<feature type="compositionally biased region" description="Polar residues" evidence="1">
    <location>
        <begin position="245"/>
        <end position="261"/>
    </location>
</feature>
<keyword evidence="3" id="KW-1185">Reference proteome</keyword>
<evidence type="ECO:0000313" key="3">
    <source>
        <dbReference type="Proteomes" id="UP000567179"/>
    </source>
</evidence>
<proteinExistence type="predicted"/>